<dbReference type="PRINTS" id="PR00205">
    <property type="entry name" value="CADHERIN"/>
</dbReference>
<evidence type="ECO:0000256" key="4">
    <source>
        <dbReference type="ARBA" id="ARBA00022737"/>
    </source>
</evidence>
<keyword evidence="11" id="KW-1185">Reference proteome</keyword>
<organism evidence="10 11">
    <name type="scientific">Megalurothrips usitatus</name>
    <name type="common">bean blossom thrips</name>
    <dbReference type="NCBI Taxonomy" id="439358"/>
    <lineage>
        <taxon>Eukaryota</taxon>
        <taxon>Metazoa</taxon>
        <taxon>Ecdysozoa</taxon>
        <taxon>Arthropoda</taxon>
        <taxon>Hexapoda</taxon>
        <taxon>Insecta</taxon>
        <taxon>Pterygota</taxon>
        <taxon>Neoptera</taxon>
        <taxon>Paraneoptera</taxon>
        <taxon>Thysanoptera</taxon>
        <taxon>Terebrantia</taxon>
        <taxon>Thripoidea</taxon>
        <taxon>Thripidae</taxon>
        <taxon>Megalurothrips</taxon>
    </lineage>
</organism>
<accession>A0AAV7X826</accession>
<dbReference type="SMART" id="SM00112">
    <property type="entry name" value="CA"/>
    <property type="match status" value="1"/>
</dbReference>
<dbReference type="GO" id="GO:0005509">
    <property type="term" value="F:calcium ion binding"/>
    <property type="evidence" value="ECO:0007669"/>
    <property type="project" value="UniProtKB-UniRule"/>
</dbReference>
<evidence type="ECO:0000256" key="6">
    <source>
        <dbReference type="ARBA" id="ARBA00022989"/>
    </source>
</evidence>
<keyword evidence="4" id="KW-0677">Repeat</keyword>
<dbReference type="FunFam" id="2.60.40.60:FF:000060">
    <property type="entry name" value="Putative cadherin-23"/>
    <property type="match status" value="1"/>
</dbReference>
<dbReference type="EMBL" id="JAPTSV010000016">
    <property type="protein sequence ID" value="KAJ1519660.1"/>
    <property type="molecule type" value="Genomic_DNA"/>
</dbReference>
<dbReference type="PROSITE" id="PS50268">
    <property type="entry name" value="CADHERIN_2"/>
    <property type="match status" value="1"/>
</dbReference>
<evidence type="ECO:0000256" key="7">
    <source>
        <dbReference type="ARBA" id="ARBA00023136"/>
    </source>
</evidence>
<keyword evidence="2" id="KW-0812">Transmembrane</keyword>
<evidence type="ECO:0000256" key="1">
    <source>
        <dbReference type="ARBA" id="ARBA00004370"/>
    </source>
</evidence>
<protein>
    <recommendedName>
        <fullName evidence="9">Cadherin domain-containing protein</fullName>
    </recommendedName>
</protein>
<dbReference type="Gene3D" id="2.60.40.60">
    <property type="entry name" value="Cadherins"/>
    <property type="match status" value="1"/>
</dbReference>
<evidence type="ECO:0000313" key="10">
    <source>
        <dbReference type="EMBL" id="KAJ1519660.1"/>
    </source>
</evidence>
<dbReference type="AlphaFoldDB" id="A0AAV7X826"/>
<dbReference type="GO" id="GO:0007156">
    <property type="term" value="P:homophilic cell adhesion via plasma membrane adhesion molecules"/>
    <property type="evidence" value="ECO:0007669"/>
    <property type="project" value="InterPro"/>
</dbReference>
<proteinExistence type="predicted"/>
<reference evidence="10" key="1">
    <citation type="submission" date="2022-12" db="EMBL/GenBank/DDBJ databases">
        <title>Chromosome-level genome assembly of the bean flower thrips Megalurothrips usitatus.</title>
        <authorList>
            <person name="Ma L."/>
            <person name="Liu Q."/>
            <person name="Li H."/>
            <person name="Cai W."/>
        </authorList>
    </citation>
    <scope>NUCLEOTIDE SEQUENCE</scope>
    <source>
        <strain evidence="10">Cailab_2022a</strain>
    </source>
</reference>
<comment type="caution">
    <text evidence="10">The sequence shown here is derived from an EMBL/GenBank/DDBJ whole genome shotgun (WGS) entry which is preliminary data.</text>
</comment>
<dbReference type="InterPro" id="IPR020894">
    <property type="entry name" value="Cadherin_CS"/>
</dbReference>
<evidence type="ECO:0000256" key="8">
    <source>
        <dbReference type="PROSITE-ProRule" id="PRU00043"/>
    </source>
</evidence>
<evidence type="ECO:0000256" key="2">
    <source>
        <dbReference type="ARBA" id="ARBA00022692"/>
    </source>
</evidence>
<name>A0AAV7X826_9NEOP</name>
<dbReference type="PROSITE" id="PS00232">
    <property type="entry name" value="CADHERIN_1"/>
    <property type="match status" value="1"/>
</dbReference>
<keyword evidence="5 8" id="KW-0106">Calcium</keyword>
<keyword evidence="6" id="KW-1133">Transmembrane helix</keyword>
<dbReference type="PANTHER" id="PTHR24026:SF126">
    <property type="entry name" value="PROTOCADHERIN FAT 4"/>
    <property type="match status" value="1"/>
</dbReference>
<dbReference type="GO" id="GO:0005886">
    <property type="term" value="C:plasma membrane"/>
    <property type="evidence" value="ECO:0007669"/>
    <property type="project" value="UniProtKB-SubCell"/>
</dbReference>
<evidence type="ECO:0000313" key="11">
    <source>
        <dbReference type="Proteomes" id="UP001075354"/>
    </source>
</evidence>
<dbReference type="InterPro" id="IPR015919">
    <property type="entry name" value="Cadherin-like_sf"/>
</dbReference>
<comment type="subcellular location">
    <subcellularLocation>
        <location evidence="1">Membrane</location>
    </subcellularLocation>
</comment>
<evidence type="ECO:0000259" key="9">
    <source>
        <dbReference type="PROSITE" id="PS50268"/>
    </source>
</evidence>
<dbReference type="PANTHER" id="PTHR24026">
    <property type="entry name" value="FAT ATYPICAL CADHERIN-RELATED"/>
    <property type="match status" value="1"/>
</dbReference>
<evidence type="ECO:0000256" key="3">
    <source>
        <dbReference type="ARBA" id="ARBA00022729"/>
    </source>
</evidence>
<feature type="domain" description="Cadherin" evidence="9">
    <location>
        <begin position="17"/>
        <end position="120"/>
    </location>
</feature>
<sequence length="202" mass="22027">MVKIQLTDVNDNAPVFLPREYNVSLRPNTPPNTPVVVVVATDRDSGRYAEVTYAIAAGNEAGAFRIDAKSGELFVSRADLLQAATHRLNVSATDGGGLRSPVDAQVSLTVVASDQRPPLFERPRYTYSVRENVPRLSAVGAVRAASGDAGNNTPKSFYFSFFSRLIRIEIPVREPLCAAEAGRRARSDKTHTSLLSLHFRVK</sequence>
<gene>
    <name evidence="10" type="ORF">ONE63_004926</name>
</gene>
<dbReference type="InterPro" id="IPR002126">
    <property type="entry name" value="Cadherin-like_dom"/>
</dbReference>
<dbReference type="CDD" id="cd11304">
    <property type="entry name" value="Cadherin_repeat"/>
    <property type="match status" value="1"/>
</dbReference>
<keyword evidence="3" id="KW-0732">Signal</keyword>
<keyword evidence="7" id="KW-0472">Membrane</keyword>
<evidence type="ECO:0000256" key="5">
    <source>
        <dbReference type="ARBA" id="ARBA00022837"/>
    </source>
</evidence>
<dbReference type="SUPFAM" id="SSF49313">
    <property type="entry name" value="Cadherin-like"/>
    <property type="match status" value="1"/>
</dbReference>
<dbReference type="Pfam" id="PF00028">
    <property type="entry name" value="Cadherin"/>
    <property type="match status" value="1"/>
</dbReference>
<dbReference type="Proteomes" id="UP001075354">
    <property type="component" value="Chromosome 16"/>
</dbReference>